<dbReference type="PROSITE" id="PS50977">
    <property type="entry name" value="HTH_TETR_2"/>
    <property type="match status" value="1"/>
</dbReference>
<comment type="caution">
    <text evidence="7">The sequence shown here is derived from an EMBL/GenBank/DDBJ whole genome shotgun (WGS) entry which is preliminary data.</text>
</comment>
<dbReference type="PANTHER" id="PTHR30055">
    <property type="entry name" value="HTH-TYPE TRANSCRIPTIONAL REGULATOR RUTR"/>
    <property type="match status" value="1"/>
</dbReference>
<dbReference type="Proteomes" id="UP000295447">
    <property type="component" value="Unassembled WGS sequence"/>
</dbReference>
<name>A0A4R7ZCD5_9ACTN</name>
<evidence type="ECO:0000256" key="1">
    <source>
        <dbReference type="ARBA" id="ARBA00023015"/>
    </source>
</evidence>
<dbReference type="Gene3D" id="1.10.357.10">
    <property type="entry name" value="Tetracycline Repressor, domain 2"/>
    <property type="match status" value="1"/>
</dbReference>
<dbReference type="InterPro" id="IPR036271">
    <property type="entry name" value="Tet_transcr_reg_TetR-rel_C_sf"/>
</dbReference>
<dbReference type="SUPFAM" id="SSF48498">
    <property type="entry name" value="Tetracyclin repressor-like, C-terminal domain"/>
    <property type="match status" value="1"/>
</dbReference>
<dbReference type="PANTHER" id="PTHR30055:SF151">
    <property type="entry name" value="TRANSCRIPTIONAL REGULATORY PROTEIN"/>
    <property type="match status" value="1"/>
</dbReference>
<protein>
    <submittedName>
        <fullName evidence="7">TetR family transcriptional regulator</fullName>
    </submittedName>
</protein>
<keyword evidence="3" id="KW-0804">Transcription</keyword>
<dbReference type="GO" id="GO:0045892">
    <property type="term" value="P:negative regulation of DNA-templated transcription"/>
    <property type="evidence" value="ECO:0007669"/>
    <property type="project" value="InterPro"/>
</dbReference>
<dbReference type="GO" id="GO:0000976">
    <property type="term" value="F:transcription cis-regulatory region binding"/>
    <property type="evidence" value="ECO:0007669"/>
    <property type="project" value="TreeGrafter"/>
</dbReference>
<proteinExistence type="predicted"/>
<evidence type="ECO:0000259" key="6">
    <source>
        <dbReference type="PROSITE" id="PS50977"/>
    </source>
</evidence>
<keyword evidence="8" id="KW-1185">Reference proteome</keyword>
<dbReference type="InterPro" id="IPR004111">
    <property type="entry name" value="Repressor_TetR_C"/>
</dbReference>
<keyword evidence="1" id="KW-0805">Transcription regulation</keyword>
<evidence type="ECO:0000256" key="3">
    <source>
        <dbReference type="ARBA" id="ARBA00023163"/>
    </source>
</evidence>
<evidence type="ECO:0000256" key="4">
    <source>
        <dbReference type="PROSITE-ProRule" id="PRU00335"/>
    </source>
</evidence>
<evidence type="ECO:0000256" key="2">
    <source>
        <dbReference type="ARBA" id="ARBA00023125"/>
    </source>
</evidence>
<dbReference type="InterPro" id="IPR009057">
    <property type="entry name" value="Homeodomain-like_sf"/>
</dbReference>
<dbReference type="Gene3D" id="1.10.10.60">
    <property type="entry name" value="Homeodomain-like"/>
    <property type="match status" value="1"/>
</dbReference>
<evidence type="ECO:0000313" key="8">
    <source>
        <dbReference type="Proteomes" id="UP000295447"/>
    </source>
</evidence>
<dbReference type="OrthoDB" id="2570341at2"/>
<accession>A0A4R7ZCD5</accession>
<dbReference type="Pfam" id="PF02909">
    <property type="entry name" value="TetR_C_1"/>
    <property type="match status" value="1"/>
</dbReference>
<dbReference type="SUPFAM" id="SSF46689">
    <property type="entry name" value="Homeodomain-like"/>
    <property type="match status" value="1"/>
</dbReference>
<gene>
    <name evidence="7" type="ORF">EV650_6330</name>
</gene>
<feature type="domain" description="HTH tetR-type" evidence="6">
    <location>
        <begin position="20"/>
        <end position="80"/>
    </location>
</feature>
<dbReference type="Pfam" id="PF00440">
    <property type="entry name" value="TetR_N"/>
    <property type="match status" value="1"/>
</dbReference>
<keyword evidence="2 4" id="KW-0238">DNA-binding</keyword>
<dbReference type="InterPro" id="IPR050109">
    <property type="entry name" value="HTH-type_TetR-like_transc_reg"/>
</dbReference>
<dbReference type="AlphaFoldDB" id="A0A4R7ZCD5"/>
<evidence type="ECO:0000313" key="7">
    <source>
        <dbReference type="EMBL" id="TDW14852.1"/>
    </source>
</evidence>
<dbReference type="GO" id="GO:0003700">
    <property type="term" value="F:DNA-binding transcription factor activity"/>
    <property type="evidence" value="ECO:0007669"/>
    <property type="project" value="TreeGrafter"/>
</dbReference>
<organism evidence="7 8">
    <name type="scientific">Kribbella kalugense</name>
    <dbReference type="NCBI Taxonomy" id="2512221"/>
    <lineage>
        <taxon>Bacteria</taxon>
        <taxon>Bacillati</taxon>
        <taxon>Actinomycetota</taxon>
        <taxon>Actinomycetes</taxon>
        <taxon>Propionibacteriales</taxon>
        <taxon>Kribbellaceae</taxon>
        <taxon>Kribbella</taxon>
    </lineage>
</organism>
<dbReference type="InterPro" id="IPR001647">
    <property type="entry name" value="HTH_TetR"/>
</dbReference>
<sequence>MDRPPIWLRPERAARGPRPAHSRAEIAAAAVRVADAEGLTAVSMRRIATELATGTTSLYRYVDGKDELFDLMVDHAMGDGRPPAPTGDWRADLTAVAHEQRALMLRHPWLVRLPATRPVLGPNTLAWLEATYAAVDVPGLDADEVLAQAATLLTFVRGHALEEIAELEAARGDQAAMSDWLAKQAQYGERVIGSGDYPHLSRMMLEAETPHAADRFDRLFERSLGHVLDGLAAHRS</sequence>
<evidence type="ECO:0000256" key="5">
    <source>
        <dbReference type="SAM" id="MobiDB-lite"/>
    </source>
</evidence>
<dbReference type="RefSeq" id="WP_134122789.1">
    <property type="nucleotide sequence ID" value="NZ_SODF01000003.1"/>
</dbReference>
<feature type="compositionally biased region" description="Basic and acidic residues" evidence="5">
    <location>
        <begin position="1"/>
        <end position="14"/>
    </location>
</feature>
<feature type="region of interest" description="Disordered" evidence="5">
    <location>
        <begin position="1"/>
        <end position="21"/>
    </location>
</feature>
<feature type="DNA-binding region" description="H-T-H motif" evidence="4">
    <location>
        <begin position="43"/>
        <end position="62"/>
    </location>
</feature>
<reference evidence="7 8" key="1">
    <citation type="submission" date="2019-03" db="EMBL/GenBank/DDBJ databases">
        <title>Genomic Encyclopedia of Type Strains, Phase III (KMG-III): the genomes of soil and plant-associated and newly described type strains.</title>
        <authorList>
            <person name="Whitman W."/>
        </authorList>
    </citation>
    <scope>NUCLEOTIDE SEQUENCE [LARGE SCALE GENOMIC DNA]</scope>
    <source>
        <strain evidence="7 8">VKM Ac-2570</strain>
    </source>
</reference>
<dbReference type="EMBL" id="SODF01000003">
    <property type="protein sequence ID" value="TDW14852.1"/>
    <property type="molecule type" value="Genomic_DNA"/>
</dbReference>